<comment type="caution">
    <text evidence="2">The sequence shown here is derived from an EMBL/GenBank/DDBJ whole genome shotgun (WGS) entry which is preliminary data.</text>
</comment>
<feature type="compositionally biased region" description="Low complexity" evidence="1">
    <location>
        <begin position="1"/>
        <end position="12"/>
    </location>
</feature>
<feature type="region of interest" description="Disordered" evidence="1">
    <location>
        <begin position="254"/>
        <end position="288"/>
    </location>
</feature>
<dbReference type="EMBL" id="WHVB01000015">
    <property type="protein sequence ID" value="KAF8476335.1"/>
    <property type="molecule type" value="Genomic_DNA"/>
</dbReference>
<feature type="compositionally biased region" description="Low complexity" evidence="1">
    <location>
        <begin position="63"/>
        <end position="79"/>
    </location>
</feature>
<gene>
    <name evidence="2" type="ORF">DFH94DRAFT_683746</name>
</gene>
<organism evidence="2 3">
    <name type="scientific">Russula ochroleuca</name>
    <dbReference type="NCBI Taxonomy" id="152965"/>
    <lineage>
        <taxon>Eukaryota</taxon>
        <taxon>Fungi</taxon>
        <taxon>Dikarya</taxon>
        <taxon>Basidiomycota</taxon>
        <taxon>Agaricomycotina</taxon>
        <taxon>Agaricomycetes</taxon>
        <taxon>Russulales</taxon>
        <taxon>Russulaceae</taxon>
        <taxon>Russula</taxon>
    </lineage>
</organism>
<dbReference type="Proteomes" id="UP000759537">
    <property type="component" value="Unassembled WGS sequence"/>
</dbReference>
<accession>A0A9P5T5K2</accession>
<reference evidence="2" key="2">
    <citation type="journal article" date="2020" name="Nat. Commun.">
        <title>Large-scale genome sequencing of mycorrhizal fungi provides insights into the early evolution of symbiotic traits.</title>
        <authorList>
            <person name="Miyauchi S."/>
            <person name="Kiss E."/>
            <person name="Kuo A."/>
            <person name="Drula E."/>
            <person name="Kohler A."/>
            <person name="Sanchez-Garcia M."/>
            <person name="Morin E."/>
            <person name="Andreopoulos B."/>
            <person name="Barry K.W."/>
            <person name="Bonito G."/>
            <person name="Buee M."/>
            <person name="Carver A."/>
            <person name="Chen C."/>
            <person name="Cichocki N."/>
            <person name="Clum A."/>
            <person name="Culley D."/>
            <person name="Crous P.W."/>
            <person name="Fauchery L."/>
            <person name="Girlanda M."/>
            <person name="Hayes R.D."/>
            <person name="Keri Z."/>
            <person name="LaButti K."/>
            <person name="Lipzen A."/>
            <person name="Lombard V."/>
            <person name="Magnuson J."/>
            <person name="Maillard F."/>
            <person name="Murat C."/>
            <person name="Nolan M."/>
            <person name="Ohm R.A."/>
            <person name="Pangilinan J."/>
            <person name="Pereira M.F."/>
            <person name="Perotto S."/>
            <person name="Peter M."/>
            <person name="Pfister S."/>
            <person name="Riley R."/>
            <person name="Sitrit Y."/>
            <person name="Stielow J.B."/>
            <person name="Szollosi G."/>
            <person name="Zifcakova L."/>
            <person name="Stursova M."/>
            <person name="Spatafora J.W."/>
            <person name="Tedersoo L."/>
            <person name="Vaario L.M."/>
            <person name="Yamada A."/>
            <person name="Yan M."/>
            <person name="Wang P."/>
            <person name="Xu J."/>
            <person name="Bruns T."/>
            <person name="Baldrian P."/>
            <person name="Vilgalys R."/>
            <person name="Dunand C."/>
            <person name="Henrissat B."/>
            <person name="Grigoriev I.V."/>
            <person name="Hibbett D."/>
            <person name="Nagy L.G."/>
            <person name="Martin F.M."/>
        </authorList>
    </citation>
    <scope>NUCLEOTIDE SEQUENCE</scope>
    <source>
        <strain evidence="2">Prilba</strain>
    </source>
</reference>
<feature type="compositionally biased region" description="Basic residues" evidence="1">
    <location>
        <begin position="268"/>
        <end position="278"/>
    </location>
</feature>
<keyword evidence="3" id="KW-1185">Reference proteome</keyword>
<evidence type="ECO:0000313" key="3">
    <source>
        <dbReference type="Proteomes" id="UP000759537"/>
    </source>
</evidence>
<feature type="region of interest" description="Disordered" evidence="1">
    <location>
        <begin position="56"/>
        <end position="79"/>
    </location>
</feature>
<dbReference type="AlphaFoldDB" id="A0A9P5T5K2"/>
<feature type="region of interest" description="Disordered" evidence="1">
    <location>
        <begin position="1"/>
        <end position="36"/>
    </location>
</feature>
<name>A0A9P5T5K2_9AGAM</name>
<evidence type="ECO:0000256" key="1">
    <source>
        <dbReference type="SAM" id="MobiDB-lite"/>
    </source>
</evidence>
<sequence length="288" mass="31782">MLHAAAPPAIDSDPPRYTRGFSGWRDDGDDDNDDKDLTWMGGDCAHSAVDSLRPRMGGRGRSECGISRCSSGESRGRSSSFPLPHVACVRRGSGGRNLKADVRAHSVQCEEMTRTMGGEVRCGEAMEWKKNVSTNEWGGAAAAAVYTTTFGNSERRERKYEESIIIISYVLQLLVVVVSSQRGTAYYAISRPEPARDPRPLTIYRTTRRSHVYAYAYAMLRCYVPNCDARARRSSDGRKDRGWRGGYIKKRWVKEGGGEEDGGGGVVSKHHATPRPPRRLNLPKPAGA</sequence>
<proteinExistence type="predicted"/>
<protein>
    <submittedName>
        <fullName evidence="2">Uncharacterized protein</fullName>
    </submittedName>
</protein>
<reference evidence="2" key="1">
    <citation type="submission" date="2019-10" db="EMBL/GenBank/DDBJ databases">
        <authorList>
            <consortium name="DOE Joint Genome Institute"/>
            <person name="Kuo A."/>
            <person name="Miyauchi S."/>
            <person name="Kiss E."/>
            <person name="Drula E."/>
            <person name="Kohler A."/>
            <person name="Sanchez-Garcia M."/>
            <person name="Andreopoulos B."/>
            <person name="Barry K.W."/>
            <person name="Bonito G."/>
            <person name="Buee M."/>
            <person name="Carver A."/>
            <person name="Chen C."/>
            <person name="Cichocki N."/>
            <person name="Clum A."/>
            <person name="Culley D."/>
            <person name="Crous P.W."/>
            <person name="Fauchery L."/>
            <person name="Girlanda M."/>
            <person name="Hayes R."/>
            <person name="Keri Z."/>
            <person name="LaButti K."/>
            <person name="Lipzen A."/>
            <person name="Lombard V."/>
            <person name="Magnuson J."/>
            <person name="Maillard F."/>
            <person name="Morin E."/>
            <person name="Murat C."/>
            <person name="Nolan M."/>
            <person name="Ohm R."/>
            <person name="Pangilinan J."/>
            <person name="Pereira M."/>
            <person name="Perotto S."/>
            <person name="Peter M."/>
            <person name="Riley R."/>
            <person name="Sitrit Y."/>
            <person name="Stielow B."/>
            <person name="Szollosi G."/>
            <person name="Zifcakova L."/>
            <person name="Stursova M."/>
            <person name="Spatafora J.W."/>
            <person name="Tedersoo L."/>
            <person name="Vaario L.-M."/>
            <person name="Yamada A."/>
            <person name="Yan M."/>
            <person name="Wang P."/>
            <person name="Xu J."/>
            <person name="Bruns T."/>
            <person name="Baldrian P."/>
            <person name="Vilgalys R."/>
            <person name="Henrissat B."/>
            <person name="Grigoriev I.V."/>
            <person name="Hibbett D."/>
            <person name="Nagy L.G."/>
            <person name="Martin F.M."/>
        </authorList>
    </citation>
    <scope>NUCLEOTIDE SEQUENCE</scope>
    <source>
        <strain evidence="2">Prilba</strain>
    </source>
</reference>
<evidence type="ECO:0000313" key="2">
    <source>
        <dbReference type="EMBL" id="KAF8476335.1"/>
    </source>
</evidence>